<dbReference type="Gene3D" id="3.10.10.10">
    <property type="entry name" value="HIV Type 1 Reverse Transcriptase, subunit A, domain 1"/>
    <property type="match status" value="1"/>
</dbReference>
<keyword evidence="3" id="KW-1185">Reference proteome</keyword>
<sequence length="155" mass="18377">MLKKNIIEPSNSDWASPIVLVKNPDGSERFCVDYRKRKTWIKLNNRFYWPNSYQDTKNYVESCDVSSRIKDPPATRAEHKPITEFQKPFDIVAGRAKTLDLDNYNLGYEPSEFIRNLHENWLVALSKILKHAETKKFNYDSKYKLEPRKYKKGEE</sequence>
<reference evidence="2" key="1">
    <citation type="submission" date="2021-02" db="EMBL/GenBank/DDBJ databases">
        <authorList>
            <person name="Nowell W R."/>
        </authorList>
    </citation>
    <scope>NUCLEOTIDE SEQUENCE</scope>
    <source>
        <strain evidence="2">Ploen Becks lab</strain>
    </source>
</reference>
<dbReference type="InterPro" id="IPR041588">
    <property type="entry name" value="Integrase_H2C2"/>
</dbReference>
<gene>
    <name evidence="2" type="ORF">OXX778_LOCUS15935</name>
</gene>
<dbReference type="SUPFAM" id="SSF56672">
    <property type="entry name" value="DNA/RNA polymerases"/>
    <property type="match status" value="1"/>
</dbReference>
<dbReference type="OrthoDB" id="775972at2759"/>
<dbReference type="AlphaFoldDB" id="A0A814G8L8"/>
<protein>
    <recommendedName>
        <fullName evidence="1">Integrase zinc-binding domain-containing protein</fullName>
    </recommendedName>
</protein>
<name>A0A814G8L8_9BILA</name>
<dbReference type="PANTHER" id="PTHR37984:SF5">
    <property type="entry name" value="PROTEIN NYNRIN-LIKE"/>
    <property type="match status" value="1"/>
</dbReference>
<accession>A0A814G8L8</accession>
<evidence type="ECO:0000313" key="2">
    <source>
        <dbReference type="EMBL" id="CAF0991498.1"/>
    </source>
</evidence>
<feature type="non-terminal residue" evidence="2">
    <location>
        <position position="1"/>
    </location>
</feature>
<dbReference type="InterPro" id="IPR050951">
    <property type="entry name" value="Retrovirus_Pol_polyprotein"/>
</dbReference>
<comment type="caution">
    <text evidence="2">The sequence shown here is derived from an EMBL/GenBank/DDBJ whole genome shotgun (WGS) entry which is preliminary data.</text>
</comment>
<dbReference type="PANTHER" id="PTHR37984">
    <property type="entry name" value="PROTEIN CBG26694"/>
    <property type="match status" value="1"/>
</dbReference>
<organism evidence="2 3">
    <name type="scientific">Brachionus calyciflorus</name>
    <dbReference type="NCBI Taxonomy" id="104777"/>
    <lineage>
        <taxon>Eukaryota</taxon>
        <taxon>Metazoa</taxon>
        <taxon>Spiralia</taxon>
        <taxon>Gnathifera</taxon>
        <taxon>Rotifera</taxon>
        <taxon>Eurotatoria</taxon>
        <taxon>Monogononta</taxon>
        <taxon>Pseudotrocha</taxon>
        <taxon>Ploima</taxon>
        <taxon>Brachionidae</taxon>
        <taxon>Brachionus</taxon>
    </lineage>
</organism>
<dbReference type="EMBL" id="CAJNOC010003633">
    <property type="protein sequence ID" value="CAF0991498.1"/>
    <property type="molecule type" value="Genomic_DNA"/>
</dbReference>
<dbReference type="Pfam" id="PF17921">
    <property type="entry name" value="Integrase_H2C2"/>
    <property type="match status" value="1"/>
</dbReference>
<feature type="domain" description="Integrase zinc-binding" evidence="1">
    <location>
        <begin position="37"/>
        <end position="65"/>
    </location>
</feature>
<evidence type="ECO:0000259" key="1">
    <source>
        <dbReference type="Pfam" id="PF17921"/>
    </source>
</evidence>
<dbReference type="Proteomes" id="UP000663879">
    <property type="component" value="Unassembled WGS sequence"/>
</dbReference>
<proteinExistence type="predicted"/>
<evidence type="ECO:0000313" key="3">
    <source>
        <dbReference type="Proteomes" id="UP000663879"/>
    </source>
</evidence>
<dbReference type="InterPro" id="IPR043502">
    <property type="entry name" value="DNA/RNA_pol_sf"/>
</dbReference>